<accession>A0A832H188</accession>
<keyword evidence="2 5" id="KW-0689">Ribosomal protein</keyword>
<dbReference type="InterPro" id="IPR038380">
    <property type="entry name" value="Ribosomal_bS21_sf"/>
</dbReference>
<evidence type="ECO:0000313" key="7">
    <source>
        <dbReference type="EMBL" id="HGW93159.1"/>
    </source>
</evidence>
<comment type="caution">
    <text evidence="7">The sequence shown here is derived from an EMBL/GenBank/DDBJ whole genome shotgun (WGS) entry which is preliminary data.</text>
</comment>
<reference evidence="7" key="1">
    <citation type="journal article" date="2020" name="mSystems">
        <title>Genome- and Community-Level Interaction Insights into Carbon Utilization and Element Cycling Functions of Hydrothermarchaeota in Hydrothermal Sediment.</title>
        <authorList>
            <person name="Zhou Z."/>
            <person name="Liu Y."/>
            <person name="Xu W."/>
            <person name="Pan J."/>
            <person name="Luo Z.H."/>
            <person name="Li M."/>
        </authorList>
    </citation>
    <scope>NUCLEOTIDE SEQUENCE [LARGE SCALE GENOMIC DNA]</scope>
    <source>
        <strain evidence="7">SpSt-402</strain>
    </source>
</reference>
<evidence type="ECO:0000256" key="1">
    <source>
        <dbReference type="ARBA" id="ARBA00006640"/>
    </source>
</evidence>
<evidence type="ECO:0000256" key="4">
    <source>
        <dbReference type="ARBA" id="ARBA00035135"/>
    </source>
</evidence>
<dbReference type="InterPro" id="IPR001911">
    <property type="entry name" value="Ribosomal_bS21"/>
</dbReference>
<dbReference type="Pfam" id="PF01165">
    <property type="entry name" value="Ribosomal_S21"/>
    <property type="match status" value="1"/>
</dbReference>
<dbReference type="EMBL" id="DSRD01000170">
    <property type="protein sequence ID" value="HGW93159.1"/>
    <property type="molecule type" value="Genomic_DNA"/>
</dbReference>
<evidence type="ECO:0000256" key="2">
    <source>
        <dbReference type="ARBA" id="ARBA00022980"/>
    </source>
</evidence>
<comment type="similarity">
    <text evidence="1 5 6">Belongs to the bacterial ribosomal protein bS21 family.</text>
</comment>
<dbReference type="Gene3D" id="1.20.5.1150">
    <property type="entry name" value="Ribosomal protein S8"/>
    <property type="match status" value="1"/>
</dbReference>
<dbReference type="NCBIfam" id="TIGR00030">
    <property type="entry name" value="S21p"/>
    <property type="match status" value="1"/>
</dbReference>
<dbReference type="PANTHER" id="PTHR21109">
    <property type="entry name" value="MITOCHONDRIAL 28S RIBOSOMAL PROTEIN S21"/>
    <property type="match status" value="1"/>
</dbReference>
<dbReference type="GO" id="GO:0003735">
    <property type="term" value="F:structural constituent of ribosome"/>
    <property type="evidence" value="ECO:0007669"/>
    <property type="project" value="InterPro"/>
</dbReference>
<dbReference type="GO" id="GO:0006412">
    <property type="term" value="P:translation"/>
    <property type="evidence" value="ECO:0007669"/>
    <property type="project" value="UniProtKB-UniRule"/>
</dbReference>
<dbReference type="AlphaFoldDB" id="A0A832H188"/>
<dbReference type="PRINTS" id="PR00976">
    <property type="entry name" value="RIBOSOMALS21"/>
</dbReference>
<evidence type="ECO:0000256" key="5">
    <source>
        <dbReference type="HAMAP-Rule" id="MF_00358"/>
    </source>
</evidence>
<gene>
    <name evidence="5" type="primary">rpsU</name>
    <name evidence="5" type="synonym">rps21</name>
    <name evidence="7" type="ORF">ENR47_02570</name>
</gene>
<dbReference type="InterPro" id="IPR018278">
    <property type="entry name" value="Ribosomal_bS21_CS"/>
</dbReference>
<dbReference type="GO" id="GO:0005840">
    <property type="term" value="C:ribosome"/>
    <property type="evidence" value="ECO:0007669"/>
    <property type="project" value="UniProtKB-KW"/>
</dbReference>
<protein>
    <recommendedName>
        <fullName evidence="4 5">Small ribosomal subunit protein bS21</fullName>
    </recommendedName>
</protein>
<evidence type="ECO:0000256" key="6">
    <source>
        <dbReference type="RuleBase" id="RU000667"/>
    </source>
</evidence>
<dbReference type="GO" id="GO:1990904">
    <property type="term" value="C:ribonucleoprotein complex"/>
    <property type="evidence" value="ECO:0007669"/>
    <property type="project" value="UniProtKB-KW"/>
</dbReference>
<organism evidence="7">
    <name type="scientific">Oscillatoriales cyanobacterium SpSt-402</name>
    <dbReference type="NCBI Taxonomy" id="2282168"/>
    <lineage>
        <taxon>Bacteria</taxon>
        <taxon>Bacillati</taxon>
        <taxon>Cyanobacteriota</taxon>
        <taxon>Cyanophyceae</taxon>
        <taxon>Oscillatoriophycideae</taxon>
        <taxon>Oscillatoriales</taxon>
    </lineage>
</organism>
<sequence length="65" mass="7883">MTQVVLGENEGLESALRRFKRQVARAGIFQDMRKNRHFETPLEKEKRKAIARRRKRFYRKFSDSN</sequence>
<keyword evidence="3 5" id="KW-0687">Ribonucleoprotein</keyword>
<evidence type="ECO:0000256" key="3">
    <source>
        <dbReference type="ARBA" id="ARBA00023274"/>
    </source>
</evidence>
<dbReference type="HAMAP" id="MF_00358">
    <property type="entry name" value="Ribosomal_bS21"/>
    <property type="match status" value="1"/>
</dbReference>
<proteinExistence type="inferred from homology"/>
<name>A0A832H188_9CYAN</name>
<dbReference type="PANTHER" id="PTHR21109:SF0">
    <property type="entry name" value="SMALL RIBOSOMAL SUBUNIT PROTEIN BS21M"/>
    <property type="match status" value="1"/>
</dbReference>
<dbReference type="PROSITE" id="PS01181">
    <property type="entry name" value="RIBOSOMAL_S21"/>
    <property type="match status" value="1"/>
</dbReference>